<dbReference type="Pfam" id="PF00699">
    <property type="entry name" value="Urease_beta"/>
    <property type="match status" value="1"/>
</dbReference>
<comment type="catalytic activity">
    <reaction evidence="2 3">
        <text>urea + 2 H2O + H(+) = hydrogencarbonate + 2 NH4(+)</text>
        <dbReference type="Rhea" id="RHEA:20557"/>
        <dbReference type="ChEBI" id="CHEBI:15377"/>
        <dbReference type="ChEBI" id="CHEBI:15378"/>
        <dbReference type="ChEBI" id="CHEBI:16199"/>
        <dbReference type="ChEBI" id="CHEBI:17544"/>
        <dbReference type="ChEBI" id="CHEBI:28938"/>
        <dbReference type="EC" id="3.5.1.5"/>
    </reaction>
</comment>
<dbReference type="Gene3D" id="2.10.150.10">
    <property type="entry name" value="Urease, beta subunit"/>
    <property type="match status" value="1"/>
</dbReference>
<dbReference type="KEGG" id="cars:E1B03_15145"/>
<dbReference type="NCBIfam" id="TIGR00192">
    <property type="entry name" value="urease_beta"/>
    <property type="match status" value="1"/>
</dbReference>
<proteinExistence type="inferred from homology"/>
<dbReference type="EC" id="3.5.1.5" evidence="3"/>
<evidence type="ECO:0000256" key="2">
    <source>
        <dbReference type="ARBA" id="ARBA00047778"/>
    </source>
</evidence>
<keyword evidence="1 3" id="KW-0378">Hydrolase</keyword>
<evidence type="ECO:0000313" key="5">
    <source>
        <dbReference type="Proteomes" id="UP000293850"/>
    </source>
</evidence>
<dbReference type="GO" id="GO:0043419">
    <property type="term" value="P:urea catabolic process"/>
    <property type="evidence" value="ECO:0007669"/>
    <property type="project" value="UniProtKB-UniRule"/>
</dbReference>
<dbReference type="GO" id="GO:0009039">
    <property type="term" value="F:urease activity"/>
    <property type="evidence" value="ECO:0007669"/>
    <property type="project" value="UniProtKB-UniRule"/>
</dbReference>
<dbReference type="InterPro" id="IPR036461">
    <property type="entry name" value="Urease_betasu_sf"/>
</dbReference>
<dbReference type="RefSeq" id="WP_103770863.1">
    <property type="nucleotide sequence ID" value="NZ_CP037864.1"/>
</dbReference>
<dbReference type="InterPro" id="IPR002019">
    <property type="entry name" value="Urease_beta-like"/>
</dbReference>
<gene>
    <name evidence="3" type="primary">ureB</name>
    <name evidence="4" type="ORF">E1B03_15145</name>
</gene>
<comment type="pathway">
    <text evidence="3">Nitrogen metabolism; urea degradation; CO(2) and NH(3) from urea (urease route): step 1/1.</text>
</comment>
<dbReference type="FunFam" id="2.10.150.10:FF:000001">
    <property type="entry name" value="Urease subunit beta"/>
    <property type="match status" value="1"/>
</dbReference>
<evidence type="ECO:0000256" key="1">
    <source>
        <dbReference type="ARBA" id="ARBA00022801"/>
    </source>
</evidence>
<dbReference type="PANTHER" id="PTHR33569">
    <property type="entry name" value="UREASE"/>
    <property type="match status" value="1"/>
</dbReference>
<comment type="subunit">
    <text evidence="3">Heterotrimer of UreA (gamma), UreB (beta) and UreC (alpha) subunits. Three heterotrimers associate to form the active enzyme.</text>
</comment>
<dbReference type="EMBL" id="CP037864">
    <property type="protein sequence ID" value="QBM25845.1"/>
    <property type="molecule type" value="Genomic_DNA"/>
</dbReference>
<comment type="subcellular location">
    <subcellularLocation>
        <location evidence="3">Cytoplasm</location>
    </subcellularLocation>
</comment>
<dbReference type="SUPFAM" id="SSF51278">
    <property type="entry name" value="Urease, beta-subunit"/>
    <property type="match status" value="1"/>
</dbReference>
<dbReference type="GO" id="GO:0035550">
    <property type="term" value="C:urease complex"/>
    <property type="evidence" value="ECO:0007669"/>
    <property type="project" value="InterPro"/>
</dbReference>
<comment type="similarity">
    <text evidence="3">Belongs to the urease beta subunit family.</text>
</comment>
<name>A0A4P6WUY4_9ENTR</name>
<dbReference type="CDD" id="cd00407">
    <property type="entry name" value="Urease_beta"/>
    <property type="match status" value="1"/>
</dbReference>
<dbReference type="Proteomes" id="UP000293850">
    <property type="component" value="Chromosome"/>
</dbReference>
<reference evidence="4 5" key="1">
    <citation type="submission" date="2019-03" db="EMBL/GenBank/DDBJ databases">
        <title>Complete genome sequence of an arsenate-respiring bacteria, Citrobacter sp. LY-1.</title>
        <authorList>
            <person name="Wang H."/>
            <person name="Liu Y."/>
            <person name="Li Q."/>
            <person name="Huang J."/>
        </authorList>
    </citation>
    <scope>NUCLEOTIDE SEQUENCE [LARGE SCALE GENOMIC DNA]</scope>
    <source>
        <strain evidence="4 5">LY-1</strain>
    </source>
</reference>
<dbReference type="HAMAP" id="MF_01954">
    <property type="entry name" value="Urease_beta"/>
    <property type="match status" value="1"/>
</dbReference>
<dbReference type="InterPro" id="IPR050069">
    <property type="entry name" value="Urease_subunit"/>
</dbReference>
<keyword evidence="3" id="KW-0963">Cytoplasm</keyword>
<keyword evidence="5" id="KW-1185">Reference proteome</keyword>
<dbReference type="PANTHER" id="PTHR33569:SF1">
    <property type="entry name" value="UREASE"/>
    <property type="match status" value="1"/>
</dbReference>
<dbReference type="NCBIfam" id="NF009682">
    <property type="entry name" value="PRK13203.1"/>
    <property type="match status" value="1"/>
</dbReference>
<dbReference type="AlphaFoldDB" id="A0A4P6WUY4"/>
<protein>
    <recommendedName>
        <fullName evidence="3">Urease subunit beta</fullName>
        <ecNumber evidence="3">3.5.1.5</ecNumber>
    </recommendedName>
    <alternativeName>
        <fullName evidence="3">Urea amidohydrolase subunit beta</fullName>
    </alternativeName>
</protein>
<evidence type="ECO:0000313" key="4">
    <source>
        <dbReference type="EMBL" id="QBM25845.1"/>
    </source>
</evidence>
<sequence length="120" mass="13162">MIPGEYRLAKDPIELNVGRDTAKIRVSNTGDRPIQVGSHIHFVEVNRQLSFDRKGAIGKRLNIPAGTAVRFEPGEEMEVELVELGGNRCVYGVGDLTNGSVDRSDEIIKRANKLGFKGAE</sequence>
<evidence type="ECO:0000256" key="3">
    <source>
        <dbReference type="HAMAP-Rule" id="MF_01954"/>
    </source>
</evidence>
<organism evidence="4 5">
    <name type="scientific">Citrobacter arsenatis</name>
    <dbReference type="NCBI Taxonomy" id="2546350"/>
    <lineage>
        <taxon>Bacteria</taxon>
        <taxon>Pseudomonadati</taxon>
        <taxon>Pseudomonadota</taxon>
        <taxon>Gammaproteobacteria</taxon>
        <taxon>Enterobacterales</taxon>
        <taxon>Enterobacteriaceae</taxon>
        <taxon>Citrobacter</taxon>
    </lineage>
</organism>
<accession>A0A4P6WUY4</accession>
<dbReference type="UniPathway" id="UPA00258">
    <property type="reaction ID" value="UER00370"/>
</dbReference>